<keyword evidence="7" id="KW-1185">Reference proteome</keyword>
<evidence type="ECO:0000313" key="7">
    <source>
        <dbReference type="Proteomes" id="UP001652542"/>
    </source>
</evidence>
<dbReference type="Pfam" id="PF00126">
    <property type="entry name" value="HTH_1"/>
    <property type="match status" value="1"/>
</dbReference>
<dbReference type="PROSITE" id="PS50931">
    <property type="entry name" value="HTH_LYSR"/>
    <property type="match status" value="1"/>
</dbReference>
<dbReference type="Proteomes" id="UP001652542">
    <property type="component" value="Unassembled WGS sequence"/>
</dbReference>
<evidence type="ECO:0000256" key="2">
    <source>
        <dbReference type="ARBA" id="ARBA00023015"/>
    </source>
</evidence>
<organism evidence="6 7">
    <name type="scientific">Albidovulum marisflavi</name>
    <dbReference type="NCBI Taxonomy" id="2984159"/>
    <lineage>
        <taxon>Bacteria</taxon>
        <taxon>Pseudomonadati</taxon>
        <taxon>Pseudomonadota</taxon>
        <taxon>Alphaproteobacteria</taxon>
        <taxon>Rhodobacterales</taxon>
        <taxon>Paracoccaceae</taxon>
        <taxon>Albidovulum</taxon>
    </lineage>
</organism>
<evidence type="ECO:0000256" key="1">
    <source>
        <dbReference type="ARBA" id="ARBA00009437"/>
    </source>
</evidence>
<dbReference type="InterPro" id="IPR005119">
    <property type="entry name" value="LysR_subst-bd"/>
</dbReference>
<keyword evidence="2" id="KW-0805">Transcription regulation</keyword>
<comment type="similarity">
    <text evidence="1">Belongs to the LysR transcriptional regulatory family.</text>
</comment>
<evidence type="ECO:0000256" key="3">
    <source>
        <dbReference type="ARBA" id="ARBA00023125"/>
    </source>
</evidence>
<sequence length="304" mass="32109">MKFDLGALDVVAAVVRNGSLTRAAAALGMSQPAVSYQLRKIEDGLKCTLFDRSSDGCTLTQAGTILWRALDPALAEIEAAVDEIGALGGARALRIVTDFAFAGFWLMPRLGEFRLSQPDLQVQIVATQSPGMPRKDEVAIRFGTAAAMPATARLLMPERVMPVCAPGHPAAVNGPQGATLIHLEAHEGAQWMTWGKWFAATGQTYRAGPGDIRLNTYDFVIQAAVHGQGVALGWLPLIASQMAEGTLVPAGKAVDLGDRGYWLVEGPGQSVQDFAGWLSKVLRRSDDASLAGPRSGNSAAMGGK</sequence>
<keyword evidence="3" id="KW-0238">DNA-binding</keyword>
<keyword evidence="4" id="KW-0804">Transcription</keyword>
<dbReference type="EMBL" id="JAOWKY010000006">
    <property type="protein sequence ID" value="MCV2870548.1"/>
    <property type="molecule type" value="Genomic_DNA"/>
</dbReference>
<dbReference type="InterPro" id="IPR058163">
    <property type="entry name" value="LysR-type_TF_proteobact-type"/>
</dbReference>
<dbReference type="RefSeq" id="WP_263736224.1">
    <property type="nucleotide sequence ID" value="NZ_JAOWKY010000006.1"/>
</dbReference>
<dbReference type="InterPro" id="IPR036390">
    <property type="entry name" value="WH_DNA-bd_sf"/>
</dbReference>
<evidence type="ECO:0000259" key="5">
    <source>
        <dbReference type="PROSITE" id="PS50931"/>
    </source>
</evidence>
<dbReference type="InterPro" id="IPR000847">
    <property type="entry name" value="LysR_HTH_N"/>
</dbReference>
<evidence type="ECO:0000256" key="4">
    <source>
        <dbReference type="ARBA" id="ARBA00023163"/>
    </source>
</evidence>
<feature type="domain" description="HTH lysR-type" evidence="5">
    <location>
        <begin position="3"/>
        <end position="60"/>
    </location>
</feature>
<dbReference type="PRINTS" id="PR00039">
    <property type="entry name" value="HTHLYSR"/>
</dbReference>
<reference evidence="6 7" key="1">
    <citation type="submission" date="2022-10" db="EMBL/GenBank/DDBJ databases">
        <title>Defluviimonas sp. nov., isolated from ocean surface water.</title>
        <authorList>
            <person name="He W."/>
            <person name="Wang L."/>
            <person name="Zhang D.-F."/>
        </authorList>
    </citation>
    <scope>NUCLEOTIDE SEQUENCE [LARGE SCALE GENOMIC DNA]</scope>
    <source>
        <strain evidence="6 7">WL0002</strain>
    </source>
</reference>
<proteinExistence type="inferred from homology"/>
<gene>
    <name evidence="6" type="ORF">OEW28_18195</name>
</gene>
<dbReference type="SUPFAM" id="SSF46785">
    <property type="entry name" value="Winged helix' DNA-binding domain"/>
    <property type="match status" value="1"/>
</dbReference>
<dbReference type="SUPFAM" id="SSF53850">
    <property type="entry name" value="Periplasmic binding protein-like II"/>
    <property type="match status" value="1"/>
</dbReference>
<accession>A0ABT2ZHD2</accession>
<dbReference type="Pfam" id="PF03466">
    <property type="entry name" value="LysR_substrate"/>
    <property type="match status" value="1"/>
</dbReference>
<comment type="caution">
    <text evidence="6">The sequence shown here is derived from an EMBL/GenBank/DDBJ whole genome shotgun (WGS) entry which is preliminary data.</text>
</comment>
<dbReference type="PANTHER" id="PTHR30537">
    <property type="entry name" value="HTH-TYPE TRANSCRIPTIONAL REGULATOR"/>
    <property type="match status" value="1"/>
</dbReference>
<dbReference type="InterPro" id="IPR036388">
    <property type="entry name" value="WH-like_DNA-bd_sf"/>
</dbReference>
<name>A0ABT2ZHD2_9RHOB</name>
<dbReference type="Gene3D" id="1.10.10.10">
    <property type="entry name" value="Winged helix-like DNA-binding domain superfamily/Winged helix DNA-binding domain"/>
    <property type="match status" value="1"/>
</dbReference>
<dbReference type="Gene3D" id="3.40.190.10">
    <property type="entry name" value="Periplasmic binding protein-like II"/>
    <property type="match status" value="2"/>
</dbReference>
<dbReference type="PANTHER" id="PTHR30537:SF26">
    <property type="entry name" value="GLYCINE CLEAVAGE SYSTEM TRANSCRIPTIONAL ACTIVATOR"/>
    <property type="match status" value="1"/>
</dbReference>
<evidence type="ECO:0000313" key="6">
    <source>
        <dbReference type="EMBL" id="MCV2870548.1"/>
    </source>
</evidence>
<protein>
    <submittedName>
        <fullName evidence="6">LysR substrate-binding domain-containing protein</fullName>
    </submittedName>
</protein>